<dbReference type="GO" id="GO:0000028">
    <property type="term" value="P:ribosomal small subunit assembly"/>
    <property type="evidence" value="ECO:0007669"/>
    <property type="project" value="TreeGrafter"/>
</dbReference>
<dbReference type="Pfam" id="PF17384">
    <property type="entry name" value="DUF150_C"/>
    <property type="match status" value="1"/>
</dbReference>
<sequence>MSSGMSIEDRIAALIAPSLESMGYELVRVQLQGQKRPVLQIMAERADRAPMTVEDCADISRSVSALLDVDDPISDAYTLEVSSPGIDRPLTRRQDYERFSGFEAKIETQRPVDGRKRFRGRLLGIDASEQVRLGQEDGDLLIPYADIHRAKLVLTDDLIAAAQLEQDDNQG</sequence>
<dbReference type="Pfam" id="PF02576">
    <property type="entry name" value="RimP_N"/>
    <property type="match status" value="1"/>
</dbReference>
<dbReference type="PANTHER" id="PTHR33867">
    <property type="entry name" value="RIBOSOME MATURATION FACTOR RIMP"/>
    <property type="match status" value="1"/>
</dbReference>
<dbReference type="InterPro" id="IPR003728">
    <property type="entry name" value="Ribosome_maturation_RimP"/>
</dbReference>
<comment type="caution">
    <text evidence="5">The sequence shown here is derived from an EMBL/GenBank/DDBJ whole genome shotgun (WGS) entry which is preliminary data.</text>
</comment>
<dbReference type="CDD" id="cd01734">
    <property type="entry name" value="YlxS_C"/>
    <property type="match status" value="1"/>
</dbReference>
<gene>
    <name evidence="5" type="primary">rimP_3</name>
    <name evidence="5" type="ORF">GALL_87880</name>
</gene>
<dbReference type="SUPFAM" id="SSF75420">
    <property type="entry name" value="YhbC-like, N-terminal domain"/>
    <property type="match status" value="1"/>
</dbReference>
<feature type="domain" description="Ribosome maturation factor RimP C-terminal" evidence="4">
    <location>
        <begin position="90"/>
        <end position="155"/>
    </location>
</feature>
<feature type="domain" description="Ribosome maturation factor RimP N-terminal" evidence="3">
    <location>
        <begin position="14"/>
        <end position="87"/>
    </location>
</feature>
<dbReference type="InterPro" id="IPR035956">
    <property type="entry name" value="RimP_N_sf"/>
</dbReference>
<dbReference type="InterPro" id="IPR036847">
    <property type="entry name" value="RimP_C_sf"/>
</dbReference>
<evidence type="ECO:0000256" key="1">
    <source>
        <dbReference type="ARBA" id="ARBA00022490"/>
    </source>
</evidence>
<dbReference type="AlphaFoldDB" id="A0A1J5SYW5"/>
<protein>
    <submittedName>
        <fullName evidence="5">Ribosome maturation factor RimP</fullName>
    </submittedName>
</protein>
<keyword evidence="2" id="KW-0690">Ribosome biogenesis</keyword>
<dbReference type="PANTHER" id="PTHR33867:SF1">
    <property type="entry name" value="RIBOSOME MATURATION FACTOR RIMP"/>
    <property type="match status" value="1"/>
</dbReference>
<evidence type="ECO:0000259" key="4">
    <source>
        <dbReference type="Pfam" id="PF17384"/>
    </source>
</evidence>
<dbReference type="Gene3D" id="2.30.30.180">
    <property type="entry name" value="Ribosome maturation factor RimP, C-terminal domain"/>
    <property type="match status" value="1"/>
</dbReference>
<dbReference type="EMBL" id="MLJW01000028">
    <property type="protein sequence ID" value="OIR09181.1"/>
    <property type="molecule type" value="Genomic_DNA"/>
</dbReference>
<evidence type="ECO:0000256" key="2">
    <source>
        <dbReference type="ARBA" id="ARBA00022517"/>
    </source>
</evidence>
<dbReference type="HAMAP" id="MF_01077">
    <property type="entry name" value="RimP"/>
    <property type="match status" value="1"/>
</dbReference>
<accession>A0A1J5SYW5</accession>
<dbReference type="GO" id="GO:0006412">
    <property type="term" value="P:translation"/>
    <property type="evidence" value="ECO:0007669"/>
    <property type="project" value="TreeGrafter"/>
</dbReference>
<keyword evidence="1" id="KW-0963">Cytoplasm</keyword>
<dbReference type="SUPFAM" id="SSF74942">
    <property type="entry name" value="YhbC-like, C-terminal domain"/>
    <property type="match status" value="1"/>
</dbReference>
<dbReference type="GO" id="GO:0005829">
    <property type="term" value="C:cytosol"/>
    <property type="evidence" value="ECO:0007669"/>
    <property type="project" value="TreeGrafter"/>
</dbReference>
<dbReference type="NCBIfam" id="NF000932">
    <property type="entry name" value="PRK00092.2-5"/>
    <property type="match status" value="1"/>
</dbReference>
<dbReference type="Gene3D" id="3.30.300.70">
    <property type="entry name" value="RimP-like superfamily, N-terminal"/>
    <property type="match status" value="1"/>
</dbReference>
<dbReference type="InterPro" id="IPR028998">
    <property type="entry name" value="RimP_C"/>
</dbReference>
<evidence type="ECO:0000313" key="5">
    <source>
        <dbReference type="EMBL" id="OIR09181.1"/>
    </source>
</evidence>
<dbReference type="InterPro" id="IPR028989">
    <property type="entry name" value="RimP_N"/>
</dbReference>
<dbReference type="FunFam" id="3.30.300.70:FF:000001">
    <property type="entry name" value="Ribosome maturation factor RimP"/>
    <property type="match status" value="1"/>
</dbReference>
<organism evidence="5">
    <name type="scientific">mine drainage metagenome</name>
    <dbReference type="NCBI Taxonomy" id="410659"/>
    <lineage>
        <taxon>unclassified sequences</taxon>
        <taxon>metagenomes</taxon>
        <taxon>ecological metagenomes</taxon>
    </lineage>
</organism>
<reference evidence="5" key="1">
    <citation type="submission" date="2016-10" db="EMBL/GenBank/DDBJ databases">
        <title>Sequence of Gallionella enrichment culture.</title>
        <authorList>
            <person name="Poehlein A."/>
            <person name="Muehling M."/>
            <person name="Daniel R."/>
        </authorList>
    </citation>
    <scope>NUCLEOTIDE SEQUENCE</scope>
</reference>
<proteinExistence type="inferred from homology"/>
<name>A0A1J5SYW5_9ZZZZ</name>
<evidence type="ECO:0000259" key="3">
    <source>
        <dbReference type="Pfam" id="PF02576"/>
    </source>
</evidence>